<evidence type="ECO:0000256" key="1">
    <source>
        <dbReference type="SAM" id="Phobius"/>
    </source>
</evidence>
<keyword evidence="3" id="KW-1185">Reference proteome</keyword>
<dbReference type="Proteomes" id="UP000543642">
    <property type="component" value="Unassembled WGS sequence"/>
</dbReference>
<keyword evidence="1" id="KW-0472">Membrane</keyword>
<keyword evidence="1" id="KW-0812">Transmembrane</keyword>
<feature type="transmembrane region" description="Helical" evidence="1">
    <location>
        <begin position="367"/>
        <end position="392"/>
    </location>
</feature>
<organism evidence="2 3">
    <name type="scientific">Catenibacillus scindens</name>
    <dbReference type="NCBI Taxonomy" id="673271"/>
    <lineage>
        <taxon>Bacteria</taxon>
        <taxon>Bacillati</taxon>
        <taxon>Bacillota</taxon>
        <taxon>Clostridia</taxon>
        <taxon>Lachnospirales</taxon>
        <taxon>Lachnospiraceae</taxon>
        <taxon>Catenibacillus</taxon>
    </lineage>
</organism>
<comment type="caution">
    <text evidence="2">The sequence shown here is derived from an EMBL/GenBank/DDBJ whole genome shotgun (WGS) entry which is preliminary data.</text>
</comment>
<feature type="transmembrane region" description="Helical" evidence="1">
    <location>
        <begin position="162"/>
        <end position="181"/>
    </location>
</feature>
<gene>
    <name evidence="2" type="ORF">HNP82_000066</name>
</gene>
<dbReference type="AlphaFoldDB" id="A0A7W8M3X5"/>
<dbReference type="RefSeq" id="WP_183770187.1">
    <property type="nucleotide sequence ID" value="NZ_JACHFW010000001.1"/>
</dbReference>
<protein>
    <submittedName>
        <fullName evidence="2">Putative membrane protein</fullName>
    </submittedName>
</protein>
<feature type="transmembrane region" description="Helical" evidence="1">
    <location>
        <begin position="425"/>
        <end position="443"/>
    </location>
</feature>
<proteinExistence type="predicted"/>
<feature type="transmembrane region" description="Helical" evidence="1">
    <location>
        <begin position="275"/>
        <end position="298"/>
    </location>
</feature>
<dbReference type="EMBL" id="JACHFW010000001">
    <property type="protein sequence ID" value="MBB5262972.1"/>
    <property type="molecule type" value="Genomic_DNA"/>
</dbReference>
<feature type="transmembrane region" description="Helical" evidence="1">
    <location>
        <begin position="60"/>
        <end position="84"/>
    </location>
</feature>
<evidence type="ECO:0000313" key="3">
    <source>
        <dbReference type="Proteomes" id="UP000543642"/>
    </source>
</evidence>
<evidence type="ECO:0000313" key="2">
    <source>
        <dbReference type="EMBL" id="MBB5262972.1"/>
    </source>
</evidence>
<name>A0A7W8M3X5_9FIRM</name>
<feature type="transmembrane region" description="Helical" evidence="1">
    <location>
        <begin position="21"/>
        <end position="48"/>
    </location>
</feature>
<reference evidence="2 3" key="1">
    <citation type="submission" date="2020-08" db="EMBL/GenBank/DDBJ databases">
        <title>Genomic Encyclopedia of Type Strains, Phase IV (KMG-IV): sequencing the most valuable type-strain genomes for metagenomic binning, comparative biology and taxonomic classification.</title>
        <authorList>
            <person name="Goeker M."/>
        </authorList>
    </citation>
    <scope>NUCLEOTIDE SEQUENCE [LARGE SCALE GENOMIC DNA]</scope>
    <source>
        <strain evidence="2 3">DSM 106146</strain>
    </source>
</reference>
<dbReference type="Pfam" id="PF16933">
    <property type="entry name" value="PelG"/>
    <property type="match status" value="1"/>
</dbReference>
<dbReference type="InterPro" id="IPR031617">
    <property type="entry name" value="PelG"/>
</dbReference>
<feature type="transmembrane region" description="Helical" evidence="1">
    <location>
        <begin position="104"/>
        <end position="125"/>
    </location>
</feature>
<feature type="transmembrane region" description="Helical" evidence="1">
    <location>
        <begin position="234"/>
        <end position="255"/>
    </location>
</feature>
<accession>A0A7W8M3X5</accession>
<keyword evidence="1" id="KW-1133">Transmembrane helix</keyword>
<feature type="transmembrane region" description="Helical" evidence="1">
    <location>
        <begin position="340"/>
        <end position="361"/>
    </location>
</feature>
<feature type="transmembrane region" description="Helical" evidence="1">
    <location>
        <begin position="131"/>
        <end position="150"/>
    </location>
</feature>
<feature type="transmembrane region" description="Helical" evidence="1">
    <location>
        <begin position="193"/>
        <end position="214"/>
    </location>
</feature>
<sequence>MAGIGFELKKLFRRKGIFAIFRAYGYAGVICAGPMLLGVLLLLGVMFLCDRMGASLHSRELIVCMITYTLLASLTVTSFFSMVVTRFIADMIYARQEETILPSFWGSSGIMLVAGGVLYGIFLIFSGINLILIGINLGLFCELIIVWNAMSYLTAIKDYKGIMLSFLAAVLVTFVTGYIFLKLGMSYEIGMMLAVFTGYGVMLVWDMILLYSYFPQSSVSAFLFLRWIDQFLPLAFTGLCINLGLFAHLVIMWAGPIGIQVQGLFYGAPWHDVPALLAFITILVTTVNFVVSVEVNFYPKYRAYYSLFNDQGSIGDIIQAENEMLEVLNHELKYTAIKQLFTTALAISIGEIVLNLLPLGFNDLMQGYFRILCAGYGVYAVGETIVLILLYFTDYKGALFASVLFAAVAGTGTVISLFFPQTYYGFAFMIGSSVFLVAALIRLDMFTKKLPYYILSTQPVVEIDKYGLFTRLEYFLEKKLEGGTDH</sequence>
<feature type="transmembrane region" description="Helical" evidence="1">
    <location>
        <begin position="399"/>
        <end position="419"/>
    </location>
</feature>